<gene>
    <name evidence="4" type="ORF">BLX24_26865</name>
</gene>
<dbReference type="Pfam" id="PF07494">
    <property type="entry name" value="Reg_prop"/>
    <property type="match status" value="2"/>
</dbReference>
<feature type="domain" description="Signal transduction histidine kinase internal region" evidence="2">
    <location>
        <begin position="808"/>
        <end position="886"/>
    </location>
</feature>
<dbReference type="PANTHER" id="PTHR34220:SF7">
    <property type="entry name" value="SENSOR HISTIDINE KINASE YPDA"/>
    <property type="match status" value="1"/>
</dbReference>
<dbReference type="InterPro" id="IPR011123">
    <property type="entry name" value="Y_Y_Y"/>
</dbReference>
<dbReference type="InterPro" id="IPR015943">
    <property type="entry name" value="WD40/YVTN_repeat-like_dom_sf"/>
</dbReference>
<dbReference type="InterPro" id="IPR010559">
    <property type="entry name" value="Sig_transdc_His_kin_internal"/>
</dbReference>
<dbReference type="GO" id="GO:0000155">
    <property type="term" value="F:phosphorelay sensor kinase activity"/>
    <property type="evidence" value="ECO:0007669"/>
    <property type="project" value="InterPro"/>
</dbReference>
<organism evidence="4 5">
    <name type="scientific">Arsenicibacter rosenii</name>
    <dbReference type="NCBI Taxonomy" id="1750698"/>
    <lineage>
        <taxon>Bacteria</taxon>
        <taxon>Pseudomonadati</taxon>
        <taxon>Bacteroidota</taxon>
        <taxon>Cytophagia</taxon>
        <taxon>Cytophagales</taxon>
        <taxon>Spirosomataceae</taxon>
        <taxon>Arsenicibacter</taxon>
    </lineage>
</organism>
<keyword evidence="1" id="KW-0812">Transmembrane</keyword>
<dbReference type="Pfam" id="PF07495">
    <property type="entry name" value="Y_Y_Y"/>
    <property type="match status" value="1"/>
</dbReference>
<dbReference type="InterPro" id="IPR013783">
    <property type="entry name" value="Ig-like_fold"/>
</dbReference>
<dbReference type="OrthoDB" id="9809670at2"/>
<dbReference type="Gene3D" id="2.130.10.10">
    <property type="entry name" value="YVTN repeat-like/Quinoprotein amine dehydrogenase"/>
    <property type="match status" value="3"/>
</dbReference>
<evidence type="ECO:0000313" key="5">
    <source>
        <dbReference type="Proteomes" id="UP000181790"/>
    </source>
</evidence>
<dbReference type="InterPro" id="IPR050640">
    <property type="entry name" value="Bact_2-comp_sensor_kinase"/>
</dbReference>
<dbReference type="Pfam" id="PF06580">
    <property type="entry name" value="His_kinase"/>
    <property type="match status" value="1"/>
</dbReference>
<dbReference type="Gene3D" id="2.60.40.10">
    <property type="entry name" value="Immunoglobulins"/>
    <property type="match status" value="1"/>
</dbReference>
<dbReference type="SUPFAM" id="SSF55874">
    <property type="entry name" value="ATPase domain of HSP90 chaperone/DNA topoisomerase II/histidine kinase"/>
    <property type="match status" value="1"/>
</dbReference>
<keyword evidence="5" id="KW-1185">Reference proteome</keyword>
<feature type="transmembrane region" description="Helical" evidence="1">
    <location>
        <begin position="765"/>
        <end position="784"/>
    </location>
</feature>
<sequence>MSGRPLLFWLMNLLLINALRGQSPVMHAAGFTVEHIGLKEGLPAADIRTLLRDKTGFLWLGTTTGLVQYDGFVCKSISLTDNGEPIGQVNALLEDPDGTLWVGTEEGLFRYDDGKVSALPAIRQPTLVRINALLFDKRHTLWIGCGSGVYHLSPAQQQQLKKRPAQATAPRLLTGYDRLTPKARDRRVFALALDEEGSLYVGGKMDLFRYRNGRLTRIWQSPAGQKTEIQAIAVRSENDLLFSAHDQFCYIRLRNGRPETLLQGLVPSDVLLDGQRYWLLSYGLKQLDAEAQTPWQQLNLYHHTSSQFNKLLLDREGTFWVATNEGLLKIRRSAFDRIPLPAAVAGNEINGFGLYNGQLVFGAHHGRLFRLGADQVSPLLTDLVPIAGIAGIQQDRRGVLWMATTYQGLLAYDGRRTRHYTRKDGLSDEGFNDLIPTAAGDLWAVGDVGLTQIRFDALKQAYTFTFFEHSTNRYRFTIFYNGFEAPDHTLWLASDAGLISFRNGQFTSHPIQWQGQQVRSVQRIIRDRQGTVWLATDGQGLIRGNLSGQQFSVTRQYTTADGLSANYLLDVYADSDGNIWTGSAIALHCLTPAGLRTFSFSDGFFSESYQSMHLFEYPRGTLYVGTTAGLLRFSVSQLRQRPVAAPLTITGLRLPDSRADLWQFTTGRDPSGLPEQLRLPPEQNALTFGFSLMSLVNTPYHRYRFRLLGAEAGWRPAQGTERSVTYAGLAPGRYTFQVEGMTAAGSRSGLTAFSFEVLPPVWQRWWFLTGAAMLLLGVVAGYFTRRERTLRHRQAEKVRIARLIAELETRAIRSQMNPHFIFNCLNAIQECILADDTDTAYRYLSKFSRLLRMVLEESTRSMHALQQEIDVLRLYLDLEALRFGSSFAYTLRVDADLDPALYQVPALLLQPLTENAIRHGLLHKTGLRQLDISLRIADGHLHCLLEDNGVGREQAAAFSNRSAVYRRKTSKGLALTNERLALLEKSGLGKASMHIDDLVSTDGTPIGTRISIRLPLITAFDTGFTHTP</sequence>
<comment type="caution">
    <text evidence="4">The sequence shown here is derived from an EMBL/GenBank/DDBJ whole genome shotgun (WGS) entry which is preliminary data.</text>
</comment>
<evidence type="ECO:0000259" key="3">
    <source>
        <dbReference type="Pfam" id="PF07495"/>
    </source>
</evidence>
<evidence type="ECO:0000313" key="4">
    <source>
        <dbReference type="EMBL" id="OIN56082.1"/>
    </source>
</evidence>
<dbReference type="Proteomes" id="UP000181790">
    <property type="component" value="Unassembled WGS sequence"/>
</dbReference>
<dbReference type="SUPFAM" id="SSF63829">
    <property type="entry name" value="Calcium-dependent phosphotriesterase"/>
    <property type="match status" value="2"/>
</dbReference>
<dbReference type="InterPro" id="IPR011110">
    <property type="entry name" value="Reg_prop"/>
</dbReference>
<dbReference type="InterPro" id="IPR036890">
    <property type="entry name" value="HATPase_C_sf"/>
</dbReference>
<reference evidence="4 5" key="1">
    <citation type="submission" date="2016-10" db="EMBL/GenBank/DDBJ databases">
        <title>Arsenicibacter rosenii gen. nov., sp. nov., an efficient arsenic-methylating bacterium isolated from an arsenic-contaminated paddy soil.</title>
        <authorList>
            <person name="Huang K."/>
        </authorList>
    </citation>
    <scope>NUCLEOTIDE SEQUENCE [LARGE SCALE GENOMIC DNA]</scope>
    <source>
        <strain evidence="4 5">SM-1</strain>
    </source>
</reference>
<dbReference type="GO" id="GO:0016020">
    <property type="term" value="C:membrane"/>
    <property type="evidence" value="ECO:0007669"/>
    <property type="project" value="InterPro"/>
</dbReference>
<proteinExistence type="predicted"/>
<dbReference type="EMBL" id="MORL01000029">
    <property type="protein sequence ID" value="OIN56082.1"/>
    <property type="molecule type" value="Genomic_DNA"/>
</dbReference>
<dbReference type="RefSeq" id="WP_071506322.1">
    <property type="nucleotide sequence ID" value="NZ_MORL01000029.1"/>
</dbReference>
<evidence type="ECO:0000256" key="1">
    <source>
        <dbReference type="SAM" id="Phobius"/>
    </source>
</evidence>
<accession>A0A1S2VBL6</accession>
<evidence type="ECO:0000259" key="2">
    <source>
        <dbReference type="Pfam" id="PF06580"/>
    </source>
</evidence>
<dbReference type="Gene3D" id="3.30.565.10">
    <property type="entry name" value="Histidine kinase-like ATPase, C-terminal domain"/>
    <property type="match status" value="1"/>
</dbReference>
<feature type="domain" description="Two component regulator three Y" evidence="3">
    <location>
        <begin position="702"/>
        <end position="748"/>
    </location>
</feature>
<name>A0A1S2VBL6_9BACT</name>
<dbReference type="PANTHER" id="PTHR34220">
    <property type="entry name" value="SENSOR HISTIDINE KINASE YPDA"/>
    <property type="match status" value="1"/>
</dbReference>
<protein>
    <submittedName>
        <fullName evidence="4">Uncharacterized protein</fullName>
    </submittedName>
</protein>
<keyword evidence="1" id="KW-0472">Membrane</keyword>
<keyword evidence="1" id="KW-1133">Transmembrane helix</keyword>
<dbReference type="AlphaFoldDB" id="A0A1S2VBL6"/>